<dbReference type="PROSITE" id="PS51186">
    <property type="entry name" value="GNAT"/>
    <property type="match status" value="1"/>
</dbReference>
<evidence type="ECO:0000259" key="2">
    <source>
        <dbReference type="PROSITE" id="PS51186"/>
    </source>
</evidence>
<dbReference type="Gene3D" id="3.40.630.30">
    <property type="match status" value="1"/>
</dbReference>
<dbReference type="SUPFAM" id="SSF55729">
    <property type="entry name" value="Acyl-CoA N-acyltransferases (Nat)"/>
    <property type="match status" value="1"/>
</dbReference>
<dbReference type="Proteomes" id="UP000298416">
    <property type="component" value="Unassembled WGS sequence"/>
</dbReference>
<dbReference type="EMBL" id="PNBA02000009">
    <property type="protein sequence ID" value="KAG6414007.1"/>
    <property type="molecule type" value="Genomic_DNA"/>
</dbReference>
<reference evidence="3" key="1">
    <citation type="submission" date="2018-01" db="EMBL/GenBank/DDBJ databases">
        <authorList>
            <person name="Mao J.F."/>
        </authorList>
    </citation>
    <scope>NUCLEOTIDE SEQUENCE</scope>
    <source>
        <strain evidence="3">Huo1</strain>
        <tissue evidence="3">Leaf</tissue>
    </source>
</reference>
<keyword evidence="1" id="KW-0732">Signal</keyword>
<sequence>MTFGSFFLCVLVVSNNGSVVSQFFKSNPLTAAEDKQMAATICKWKLKFVEPLPARHYRWKNLEVHCNKEKSKQNLALPKNEISKLHELSFDRPQLTDHEFTGARRREFGHFVARDAILDEEYWTAAWLRAEAHWESFSYMRHIDSYKRKYAEEEFYALKRRCHGQEGKSLNCFCFVAIKKEDKNVRRTVLNSIVGTLDLSIKQFRQGETHLGKTKKHSAVLAVQEPLDTCKYAYIANVCVAKFARRRGIASNMLYLAADVATTAAEYLLSYILVYETGMKQLFVHVNADNNPAQDLYKKIGFEVVEEASSSTSDDDKILMSMEL</sequence>
<dbReference type="GO" id="GO:0016747">
    <property type="term" value="F:acyltransferase activity, transferring groups other than amino-acyl groups"/>
    <property type="evidence" value="ECO:0007669"/>
    <property type="project" value="InterPro"/>
</dbReference>
<dbReference type="InterPro" id="IPR016181">
    <property type="entry name" value="Acyl_CoA_acyltransferase"/>
</dbReference>
<name>A0A8X8XJI2_SALSN</name>
<protein>
    <recommendedName>
        <fullName evidence="2">N-acetyltransferase domain-containing protein</fullName>
    </recommendedName>
</protein>
<comment type="caution">
    <text evidence="3">The sequence shown here is derived from an EMBL/GenBank/DDBJ whole genome shotgun (WGS) entry which is preliminary data.</text>
</comment>
<accession>A0A8X8XJI2</accession>
<dbReference type="AlphaFoldDB" id="A0A8X8XJI2"/>
<evidence type="ECO:0000256" key="1">
    <source>
        <dbReference type="SAM" id="SignalP"/>
    </source>
</evidence>
<keyword evidence="4" id="KW-1185">Reference proteome</keyword>
<organism evidence="3">
    <name type="scientific">Salvia splendens</name>
    <name type="common">Scarlet sage</name>
    <dbReference type="NCBI Taxonomy" id="180675"/>
    <lineage>
        <taxon>Eukaryota</taxon>
        <taxon>Viridiplantae</taxon>
        <taxon>Streptophyta</taxon>
        <taxon>Embryophyta</taxon>
        <taxon>Tracheophyta</taxon>
        <taxon>Spermatophyta</taxon>
        <taxon>Magnoliopsida</taxon>
        <taxon>eudicotyledons</taxon>
        <taxon>Gunneridae</taxon>
        <taxon>Pentapetalae</taxon>
        <taxon>asterids</taxon>
        <taxon>lamiids</taxon>
        <taxon>Lamiales</taxon>
        <taxon>Lamiaceae</taxon>
        <taxon>Nepetoideae</taxon>
        <taxon>Mentheae</taxon>
        <taxon>Salviinae</taxon>
        <taxon>Salvia</taxon>
        <taxon>Salvia subgen. Calosphace</taxon>
        <taxon>core Calosphace</taxon>
    </lineage>
</organism>
<reference evidence="3" key="2">
    <citation type="submission" date="2020-08" db="EMBL/GenBank/DDBJ databases">
        <title>Plant Genome Project.</title>
        <authorList>
            <person name="Zhang R.-G."/>
        </authorList>
    </citation>
    <scope>NUCLEOTIDE SEQUENCE</scope>
    <source>
        <strain evidence="3">Huo1</strain>
        <tissue evidence="3">Leaf</tissue>
    </source>
</reference>
<dbReference type="Pfam" id="PF00583">
    <property type="entry name" value="Acetyltransf_1"/>
    <property type="match status" value="1"/>
</dbReference>
<feature type="chain" id="PRO_5036496562" description="N-acetyltransferase domain-containing protein" evidence="1">
    <location>
        <begin position="22"/>
        <end position="324"/>
    </location>
</feature>
<dbReference type="PANTHER" id="PTHR47426">
    <property type="entry name" value="ACYL-COA N-ACYLTRANSFERASES (NAT) SUPERFAMILY PROTEIN"/>
    <property type="match status" value="1"/>
</dbReference>
<gene>
    <name evidence="3" type="ORF">SASPL_126723</name>
</gene>
<evidence type="ECO:0000313" key="3">
    <source>
        <dbReference type="EMBL" id="KAG6414007.1"/>
    </source>
</evidence>
<feature type="domain" description="N-acetyltransferase" evidence="2">
    <location>
        <begin position="231"/>
        <end position="324"/>
    </location>
</feature>
<feature type="signal peptide" evidence="1">
    <location>
        <begin position="1"/>
        <end position="21"/>
    </location>
</feature>
<evidence type="ECO:0000313" key="4">
    <source>
        <dbReference type="Proteomes" id="UP000298416"/>
    </source>
</evidence>
<dbReference type="InterPro" id="IPR000182">
    <property type="entry name" value="GNAT_dom"/>
</dbReference>
<dbReference type="PANTHER" id="PTHR47426:SF4">
    <property type="entry name" value="N-ACETYLTRANSFERASE DOMAIN-CONTAINING PROTEIN"/>
    <property type="match status" value="1"/>
</dbReference>
<proteinExistence type="predicted"/>